<dbReference type="Proteomes" id="UP000821845">
    <property type="component" value="Chromosome 8"/>
</dbReference>
<dbReference type="EMBL" id="CM023488">
    <property type="protein sequence ID" value="KAH6924466.1"/>
    <property type="molecule type" value="Genomic_DNA"/>
</dbReference>
<name>A0ACB7RP84_HYAAI</name>
<comment type="caution">
    <text evidence="1">The sequence shown here is derived from an EMBL/GenBank/DDBJ whole genome shotgun (WGS) entry which is preliminary data.</text>
</comment>
<sequence>MRWLARIVDCFSEVCLEVRPRAQVAMVAEMFRPPLPLELGGALPNFAKAVGDPRTSVDISYIRGAGADGFDNTDGGGGCLPTSSGPRFITWGARYSEQPSMACNGNGGA</sequence>
<accession>A0ACB7RP84</accession>
<evidence type="ECO:0000313" key="1">
    <source>
        <dbReference type="EMBL" id="KAH6924466.1"/>
    </source>
</evidence>
<evidence type="ECO:0000313" key="2">
    <source>
        <dbReference type="Proteomes" id="UP000821845"/>
    </source>
</evidence>
<gene>
    <name evidence="1" type="ORF">HPB50_018313</name>
</gene>
<keyword evidence="2" id="KW-1185">Reference proteome</keyword>
<reference evidence="1" key="1">
    <citation type="submission" date="2020-05" db="EMBL/GenBank/DDBJ databases">
        <title>Large-scale comparative analyses of tick genomes elucidate their genetic diversity and vector capacities.</title>
        <authorList>
            <person name="Jia N."/>
            <person name="Wang J."/>
            <person name="Shi W."/>
            <person name="Du L."/>
            <person name="Sun Y."/>
            <person name="Zhan W."/>
            <person name="Jiang J."/>
            <person name="Wang Q."/>
            <person name="Zhang B."/>
            <person name="Ji P."/>
            <person name="Sakyi L.B."/>
            <person name="Cui X."/>
            <person name="Yuan T."/>
            <person name="Jiang B."/>
            <person name="Yang W."/>
            <person name="Lam T.T.-Y."/>
            <person name="Chang Q."/>
            <person name="Ding S."/>
            <person name="Wang X."/>
            <person name="Zhu J."/>
            <person name="Ruan X."/>
            <person name="Zhao L."/>
            <person name="Wei J."/>
            <person name="Que T."/>
            <person name="Du C."/>
            <person name="Cheng J."/>
            <person name="Dai P."/>
            <person name="Han X."/>
            <person name="Huang E."/>
            <person name="Gao Y."/>
            <person name="Liu J."/>
            <person name="Shao H."/>
            <person name="Ye R."/>
            <person name="Li L."/>
            <person name="Wei W."/>
            <person name="Wang X."/>
            <person name="Wang C."/>
            <person name="Yang T."/>
            <person name="Huo Q."/>
            <person name="Li W."/>
            <person name="Guo W."/>
            <person name="Chen H."/>
            <person name="Zhou L."/>
            <person name="Ni X."/>
            <person name="Tian J."/>
            <person name="Zhou Y."/>
            <person name="Sheng Y."/>
            <person name="Liu T."/>
            <person name="Pan Y."/>
            <person name="Xia L."/>
            <person name="Li J."/>
            <person name="Zhao F."/>
            <person name="Cao W."/>
        </authorList>
    </citation>
    <scope>NUCLEOTIDE SEQUENCE</scope>
    <source>
        <strain evidence="1">Hyas-2018</strain>
    </source>
</reference>
<organism evidence="1 2">
    <name type="scientific">Hyalomma asiaticum</name>
    <name type="common">Tick</name>
    <dbReference type="NCBI Taxonomy" id="266040"/>
    <lineage>
        <taxon>Eukaryota</taxon>
        <taxon>Metazoa</taxon>
        <taxon>Ecdysozoa</taxon>
        <taxon>Arthropoda</taxon>
        <taxon>Chelicerata</taxon>
        <taxon>Arachnida</taxon>
        <taxon>Acari</taxon>
        <taxon>Parasitiformes</taxon>
        <taxon>Ixodida</taxon>
        <taxon>Ixodoidea</taxon>
        <taxon>Ixodidae</taxon>
        <taxon>Hyalomminae</taxon>
        <taxon>Hyalomma</taxon>
    </lineage>
</organism>
<protein>
    <submittedName>
        <fullName evidence="1">Uncharacterized protein</fullName>
    </submittedName>
</protein>
<proteinExistence type="predicted"/>